<reference evidence="4 5" key="1">
    <citation type="submission" date="2022-06" db="EMBL/GenBank/DDBJ databases">
        <title>Pseudarthrobacter sp. strain RMG13 Genome sequencing and assembly.</title>
        <authorList>
            <person name="Kim I."/>
        </authorList>
    </citation>
    <scope>NUCLEOTIDE SEQUENCE [LARGE SCALE GENOMIC DNA]</scope>
    <source>
        <strain evidence="4 5">RMG13</strain>
    </source>
</reference>
<dbReference type="Pfam" id="PF10091">
    <property type="entry name" value="Glycoamylase"/>
    <property type="match status" value="1"/>
</dbReference>
<evidence type="ECO:0000313" key="4">
    <source>
        <dbReference type="EMBL" id="MCP8998194.1"/>
    </source>
</evidence>
<dbReference type="Gene3D" id="1.50.10.140">
    <property type="match status" value="1"/>
</dbReference>
<sequence>MNQHVEPNPRISSATRRQLLAGAAAFAVSGIAAATATPGYAAQLAASTASRGASPLSRPRNNEGIDRKIINRWAHDTWQSLVAMTDPATGLPADYIGESITAPKRSGFTSPTNIGGYMWSTVVARELNIISADECRDRLTRTLTTLVGLKHHEPSGMLYNWYDEATGGVITIWPENGNPVAPFMSSVDNGWFAAALMVVRNAEPKLAGLANTILGRMDFGIFYNKDARPGVAAGLLRGGFYDVKPSVETVQGNYLGKGPDVFYTMNHYDVTNSEPRIASYIGIALGQLPPAHYFATMRVFPDTCDWSWQEQKPVGEHRTYMGIDVFEGAYTYRGMRIVPSWGGDMFESLMPDLFVPESTWAPKAWGVNHPLTVRAQREFGLDDARYGYWGFSPASHPNGGYSEWGMDILGMSSDGYPSDVERTSVDVGFEGCRPATNPTPAWGDGVVTPHAAFLAMEYEPREAYDNLVKIERDLAAYGAGGFFDAVAVKSGTIARRYLSLDQAMVLGAIGNVFGNNVIRRNFVQGEVEAVIRPLIAEEEFGAGLIG</sequence>
<dbReference type="Proteomes" id="UP001524318">
    <property type="component" value="Unassembled WGS sequence"/>
</dbReference>
<dbReference type="RefSeq" id="WP_254746691.1">
    <property type="nucleotide sequence ID" value="NZ_JANCLV010000001.1"/>
</dbReference>
<feature type="domain" description="DUF3131" evidence="3">
    <location>
        <begin position="72"/>
        <end position="218"/>
    </location>
</feature>
<evidence type="ECO:0000259" key="2">
    <source>
        <dbReference type="Pfam" id="PF10091"/>
    </source>
</evidence>
<proteinExistence type="predicted"/>
<dbReference type="InterPro" id="IPR006311">
    <property type="entry name" value="TAT_signal"/>
</dbReference>
<dbReference type="Pfam" id="PF11329">
    <property type="entry name" value="DUF3131"/>
    <property type="match status" value="1"/>
</dbReference>
<dbReference type="InterPro" id="IPR021478">
    <property type="entry name" value="DUF3131"/>
</dbReference>
<feature type="signal peptide" evidence="1">
    <location>
        <begin position="1"/>
        <end position="34"/>
    </location>
</feature>
<accession>A0ABT1LIA8</accession>
<dbReference type="EMBL" id="JANCLV010000001">
    <property type="protein sequence ID" value="MCP8998194.1"/>
    <property type="molecule type" value="Genomic_DNA"/>
</dbReference>
<name>A0ABT1LIA8_9MICC</name>
<keyword evidence="1" id="KW-0732">Signal</keyword>
<keyword evidence="5" id="KW-1185">Reference proteome</keyword>
<evidence type="ECO:0000256" key="1">
    <source>
        <dbReference type="SAM" id="SignalP"/>
    </source>
</evidence>
<feature type="domain" description="Glycoamylase-like" evidence="2">
    <location>
        <begin position="328"/>
        <end position="520"/>
    </location>
</feature>
<organism evidence="4 5">
    <name type="scientific">Pseudarthrobacter humi</name>
    <dbReference type="NCBI Taxonomy" id="2952523"/>
    <lineage>
        <taxon>Bacteria</taxon>
        <taxon>Bacillati</taxon>
        <taxon>Actinomycetota</taxon>
        <taxon>Actinomycetes</taxon>
        <taxon>Micrococcales</taxon>
        <taxon>Micrococcaceae</taxon>
        <taxon>Pseudarthrobacter</taxon>
    </lineage>
</organism>
<dbReference type="PROSITE" id="PS51318">
    <property type="entry name" value="TAT"/>
    <property type="match status" value="1"/>
</dbReference>
<comment type="caution">
    <text evidence="4">The sequence shown here is derived from an EMBL/GenBank/DDBJ whole genome shotgun (WGS) entry which is preliminary data.</text>
</comment>
<gene>
    <name evidence="4" type="ORF">NFC73_00375</name>
</gene>
<protein>
    <submittedName>
        <fullName evidence="4">DUF3131 domain-containing protein</fullName>
    </submittedName>
</protein>
<feature type="chain" id="PRO_5045680991" evidence="1">
    <location>
        <begin position="35"/>
        <end position="546"/>
    </location>
</feature>
<evidence type="ECO:0000259" key="3">
    <source>
        <dbReference type="Pfam" id="PF11329"/>
    </source>
</evidence>
<dbReference type="InterPro" id="IPR019282">
    <property type="entry name" value="Glycoamylase-like_cons_dom"/>
</dbReference>
<evidence type="ECO:0000313" key="5">
    <source>
        <dbReference type="Proteomes" id="UP001524318"/>
    </source>
</evidence>